<dbReference type="STRING" id="1079859.SAMN04515674_102517"/>
<evidence type="ECO:0000256" key="2">
    <source>
        <dbReference type="SAM" id="SignalP"/>
    </source>
</evidence>
<reference evidence="3 4" key="1">
    <citation type="submission" date="2016-10" db="EMBL/GenBank/DDBJ databases">
        <authorList>
            <person name="de Groot N.N."/>
        </authorList>
    </citation>
    <scope>NUCLEOTIDE SEQUENCE [LARGE SCALE GENOMIC DNA]</scope>
    <source>
        <strain evidence="4">E92,LMG 26720,CCM 7988</strain>
    </source>
</reference>
<organism evidence="3 4">
    <name type="scientific">Pseudarcicella hirudinis</name>
    <dbReference type="NCBI Taxonomy" id="1079859"/>
    <lineage>
        <taxon>Bacteria</taxon>
        <taxon>Pseudomonadati</taxon>
        <taxon>Bacteroidota</taxon>
        <taxon>Cytophagia</taxon>
        <taxon>Cytophagales</taxon>
        <taxon>Flectobacillaceae</taxon>
        <taxon>Pseudarcicella</taxon>
    </lineage>
</organism>
<dbReference type="RefSeq" id="WP_092013484.1">
    <property type="nucleotide sequence ID" value="NZ_FOXH01000002.1"/>
</dbReference>
<sequence>MKKNAVLLLLSLMFMAFSLIDDAISRIGSTMEEMKTEVLNNVDRSEFSIWASNNVKTVCTKIPAGQQAPAVKAALQAIRIFVESDEFKKAYESNLRSRWAIDEKRNVSPERKQEIQRQLENYNAEMMNMMIPMEISANESIIKTYVESPPEAQKMLLPMIPGQNLEKAKEKLEQLKKVNSMLKTNFAQAKKDYIAFKVEQTIDMEEVQAKSDNAHNQAEFEKHMQYKTLIISQLKDFLNDSENIDFSAQTKMNQYHRKEFVNPAYESKPGEWKFYFRCGKEPVTAAREFCQAWLKDLER</sequence>
<keyword evidence="2" id="KW-0732">Signal</keyword>
<feature type="chain" id="PRO_5011533193" evidence="2">
    <location>
        <begin position="24"/>
        <end position="299"/>
    </location>
</feature>
<accession>A0A1I5PJX9</accession>
<evidence type="ECO:0000313" key="4">
    <source>
        <dbReference type="Proteomes" id="UP000199306"/>
    </source>
</evidence>
<keyword evidence="4" id="KW-1185">Reference proteome</keyword>
<evidence type="ECO:0000313" key="3">
    <source>
        <dbReference type="EMBL" id="SFP34428.1"/>
    </source>
</evidence>
<dbReference type="Proteomes" id="UP000199306">
    <property type="component" value="Unassembled WGS sequence"/>
</dbReference>
<keyword evidence="1" id="KW-0175">Coiled coil</keyword>
<name>A0A1I5PJX9_9BACT</name>
<dbReference type="AlphaFoldDB" id="A0A1I5PJX9"/>
<proteinExistence type="predicted"/>
<gene>
    <name evidence="3" type="ORF">SAMN04515674_102517</name>
</gene>
<protein>
    <submittedName>
        <fullName evidence="3">Uncharacterized protein</fullName>
    </submittedName>
</protein>
<dbReference type="OrthoDB" id="1409070at2"/>
<dbReference type="EMBL" id="FOXH01000002">
    <property type="protein sequence ID" value="SFP34428.1"/>
    <property type="molecule type" value="Genomic_DNA"/>
</dbReference>
<evidence type="ECO:0000256" key="1">
    <source>
        <dbReference type="SAM" id="Coils"/>
    </source>
</evidence>
<feature type="signal peptide" evidence="2">
    <location>
        <begin position="1"/>
        <end position="23"/>
    </location>
</feature>
<feature type="coiled-coil region" evidence="1">
    <location>
        <begin position="165"/>
        <end position="192"/>
    </location>
</feature>